<dbReference type="EMBL" id="JTJJ01000104">
    <property type="protein sequence ID" value="KHJ65810.1"/>
    <property type="molecule type" value="Genomic_DNA"/>
</dbReference>
<dbReference type="InterPro" id="IPR007433">
    <property type="entry name" value="DUF481"/>
</dbReference>
<organism evidence="2 3">
    <name type="scientific">Pantoea rodasii</name>
    <dbReference type="NCBI Taxonomy" id="1076549"/>
    <lineage>
        <taxon>Bacteria</taxon>
        <taxon>Pseudomonadati</taxon>
        <taxon>Pseudomonadota</taxon>
        <taxon>Gammaproteobacteria</taxon>
        <taxon>Enterobacterales</taxon>
        <taxon>Erwiniaceae</taxon>
        <taxon>Pantoea</taxon>
    </lineage>
</organism>
<evidence type="ECO:0000313" key="2">
    <source>
        <dbReference type="EMBL" id="KHJ65810.1"/>
    </source>
</evidence>
<evidence type="ECO:0000313" key="3">
    <source>
        <dbReference type="Proteomes" id="UP000030853"/>
    </source>
</evidence>
<reference evidence="2 3" key="1">
    <citation type="submission" date="2014-11" db="EMBL/GenBank/DDBJ databases">
        <title>Genome sequencing of Pantoea rodasii ND03.</title>
        <authorList>
            <person name="Muhamad Yunos N.Y."/>
            <person name="Chan K.-G."/>
        </authorList>
    </citation>
    <scope>NUCLEOTIDE SEQUENCE [LARGE SCALE GENOMIC DNA]</scope>
    <source>
        <strain evidence="2 3">ND03</strain>
    </source>
</reference>
<dbReference type="Pfam" id="PF04338">
    <property type="entry name" value="DUF481"/>
    <property type="match status" value="1"/>
</dbReference>
<dbReference type="RefSeq" id="WP_039335729.1">
    <property type="nucleotide sequence ID" value="NZ_JTJJ01000104.1"/>
</dbReference>
<sequence length="253" mass="27398">MKAFNKLSAVLLLSAGAFCHQAFADNTVFTSMDDPSTAKKPFEGSASAGYLAQTGNTTSSALSAATNMTWYQTNTAYSLWGNAANNSSNDERSSETYSLGGRTRYNLNSADYLFGQASWLSDRFNGYDSRDVLTAGYGRQILNGPVHSLRAEFGPGVRYDDFHAGGHETKALGYGAVSYQWQLTDTTKFIQGVSVLSSFGDDTTVNSETGLQVAINAHFALKLAYNVTWNNNPPESAPDRTDTKTTIQLSYAM</sequence>
<gene>
    <name evidence="2" type="ORF">QU24_22380</name>
</gene>
<proteinExistence type="predicted"/>
<name>A0A0B1R402_9GAMM</name>
<dbReference type="Proteomes" id="UP000030853">
    <property type="component" value="Unassembled WGS sequence"/>
</dbReference>
<accession>A0A0B1R402</accession>
<protein>
    <submittedName>
        <fullName evidence="2">Membrane protein</fullName>
    </submittedName>
</protein>
<dbReference type="AlphaFoldDB" id="A0A0B1R402"/>
<evidence type="ECO:0000256" key="1">
    <source>
        <dbReference type="SAM" id="SignalP"/>
    </source>
</evidence>
<feature type="chain" id="PRO_5002081492" evidence="1">
    <location>
        <begin position="25"/>
        <end position="253"/>
    </location>
</feature>
<comment type="caution">
    <text evidence="2">The sequence shown here is derived from an EMBL/GenBank/DDBJ whole genome shotgun (WGS) entry which is preliminary data.</text>
</comment>
<keyword evidence="1" id="KW-0732">Signal</keyword>
<feature type="signal peptide" evidence="1">
    <location>
        <begin position="1"/>
        <end position="24"/>
    </location>
</feature>